<accession>A0A6H1ZQC0</accession>
<dbReference type="AlphaFoldDB" id="A0A6H1ZQC0"/>
<evidence type="ECO:0000313" key="3">
    <source>
        <dbReference type="EMBL" id="QJA84538.1"/>
    </source>
</evidence>
<organism evidence="1">
    <name type="scientific">viral metagenome</name>
    <dbReference type="NCBI Taxonomy" id="1070528"/>
    <lineage>
        <taxon>unclassified sequences</taxon>
        <taxon>metagenomes</taxon>
        <taxon>organismal metagenomes</taxon>
    </lineage>
</organism>
<reference evidence="1" key="1">
    <citation type="submission" date="2020-03" db="EMBL/GenBank/DDBJ databases">
        <title>The deep terrestrial virosphere.</title>
        <authorList>
            <person name="Holmfeldt K."/>
            <person name="Nilsson E."/>
            <person name="Simone D."/>
            <person name="Lopez-Fernandez M."/>
            <person name="Wu X."/>
            <person name="de Brujin I."/>
            <person name="Lundin D."/>
            <person name="Andersson A."/>
            <person name="Bertilsson S."/>
            <person name="Dopson M."/>
        </authorList>
    </citation>
    <scope>NUCLEOTIDE SEQUENCE</scope>
    <source>
        <strain evidence="3">MM415A00183</strain>
        <strain evidence="2">MM415B00339</strain>
        <strain evidence="1">TM448A01609</strain>
    </source>
</reference>
<gene>
    <name evidence="3" type="ORF">MM415A00183_0005</name>
    <name evidence="2" type="ORF">MM415B00339_0052</name>
    <name evidence="1" type="ORF">TM448A01609_0008</name>
</gene>
<sequence>MNEKFTYLFNGVSHTDVSREYMNNLGMSTEQVNSVLAQRDFELSQNIEKRQAAYREESDPLYMEWQYDQTPESEQHWRDKVVEIKQRYPVATDE</sequence>
<evidence type="ECO:0000313" key="1">
    <source>
        <dbReference type="EMBL" id="QJA50126.1"/>
    </source>
</evidence>
<name>A0A6H1ZQC0_9ZZZZ</name>
<dbReference type="EMBL" id="MT144175">
    <property type="protein sequence ID" value="QJA50126.1"/>
    <property type="molecule type" value="Genomic_DNA"/>
</dbReference>
<dbReference type="EMBL" id="MT141559">
    <property type="protein sequence ID" value="QJA66743.1"/>
    <property type="molecule type" value="Genomic_DNA"/>
</dbReference>
<dbReference type="EMBL" id="MT142531">
    <property type="protein sequence ID" value="QJA84538.1"/>
    <property type="molecule type" value="Genomic_DNA"/>
</dbReference>
<evidence type="ECO:0000313" key="2">
    <source>
        <dbReference type="EMBL" id="QJA66743.1"/>
    </source>
</evidence>
<protein>
    <submittedName>
        <fullName evidence="1">Uncharacterized protein</fullName>
    </submittedName>
</protein>
<proteinExistence type="predicted"/>